<dbReference type="RefSeq" id="WP_380896959.1">
    <property type="nucleotide sequence ID" value="NZ_JBHTKY010000017.1"/>
</dbReference>
<comment type="caution">
    <text evidence="5">The sequence shown here is derived from an EMBL/GenBank/DDBJ whole genome shotgun (WGS) entry which is preliminary data.</text>
</comment>
<reference evidence="6" key="1">
    <citation type="journal article" date="2019" name="Int. J. Syst. Evol. Microbiol.">
        <title>The Global Catalogue of Microorganisms (GCM) 10K type strain sequencing project: providing services to taxonomists for standard genome sequencing and annotation.</title>
        <authorList>
            <consortium name="The Broad Institute Genomics Platform"/>
            <consortium name="The Broad Institute Genome Sequencing Center for Infectious Disease"/>
            <person name="Wu L."/>
            <person name="Ma J."/>
        </authorList>
    </citation>
    <scope>NUCLEOTIDE SEQUENCE [LARGE SCALE GENOMIC DNA]</scope>
    <source>
        <strain evidence="6">CCUG 52468</strain>
    </source>
</reference>
<gene>
    <name evidence="5" type="ORF">ACFQ2C_12150</name>
</gene>
<dbReference type="NCBIfam" id="TIGR00045">
    <property type="entry name" value="glycerate kinase"/>
    <property type="match status" value="1"/>
</dbReference>
<organism evidence="5 6">
    <name type="scientific">Sphingobacterium daejeonense</name>
    <dbReference type="NCBI Taxonomy" id="371142"/>
    <lineage>
        <taxon>Bacteria</taxon>
        <taxon>Pseudomonadati</taxon>
        <taxon>Bacteroidota</taxon>
        <taxon>Sphingobacteriia</taxon>
        <taxon>Sphingobacteriales</taxon>
        <taxon>Sphingobacteriaceae</taxon>
        <taxon>Sphingobacterium</taxon>
    </lineage>
</organism>
<dbReference type="PIRSF" id="PIRSF006078">
    <property type="entry name" value="GlxK"/>
    <property type="match status" value="1"/>
</dbReference>
<dbReference type="InterPro" id="IPR036129">
    <property type="entry name" value="Glycerate_kinase_sf"/>
</dbReference>
<evidence type="ECO:0000256" key="2">
    <source>
        <dbReference type="ARBA" id="ARBA00022679"/>
    </source>
</evidence>
<dbReference type="Pfam" id="PF02595">
    <property type="entry name" value="Gly_kinase"/>
    <property type="match status" value="1"/>
</dbReference>
<evidence type="ECO:0000256" key="4">
    <source>
        <dbReference type="PIRNR" id="PIRNR006078"/>
    </source>
</evidence>
<dbReference type="EC" id="2.7.1.31" evidence="5"/>
<name>A0ABW3RMC3_9SPHI</name>
<keyword evidence="6" id="KW-1185">Reference proteome</keyword>
<evidence type="ECO:0000256" key="3">
    <source>
        <dbReference type="ARBA" id="ARBA00022777"/>
    </source>
</evidence>
<comment type="similarity">
    <text evidence="1 4">Belongs to the glycerate kinase type-1 family.</text>
</comment>
<dbReference type="PANTHER" id="PTHR21599:SF0">
    <property type="entry name" value="GLYCERATE KINASE"/>
    <property type="match status" value="1"/>
</dbReference>
<dbReference type="Gene3D" id="3.40.50.10350">
    <property type="entry name" value="Glycerate kinase, domain 1"/>
    <property type="match status" value="1"/>
</dbReference>
<dbReference type="InterPro" id="IPR018193">
    <property type="entry name" value="Glyc_kinase_flavodox-like_fold"/>
</dbReference>
<proteinExistence type="inferred from homology"/>
<accession>A0ABW3RMC3</accession>
<sequence>MLNILIAPNSFKNSLTAEEVADAIAQGIQNSGFKAKVLMHPIADGGDHTSFLLTKLRNGAMHTAKVKGAYLKPTQASYGLINNGKTAVIEVAETSGFKSIKQKLKSPLESSTKGLGELINTCIKSGITDFIICLGGSVTVDGGIGMLQELGLEFFDGNKKLVRPLPKDFDKVDAMDLGKLKEQTSKCKFTVLCDVNNPLLGKEGAAHVFGPQKGASPDDIRNLEEFLQHFESLTFNCSKKSLNKVLGGGAAGGLAAAFSVFLNADLKKGAEYFCEITEFEKSLQKADILITGEGSMDSQSLEGKAPITVAKLAKRKKIPCIAIAGKIPLEIPDELQQYFTMLMPIGNQPEEIKEAMANTKNNIVRTIEQISKLIHSFHNKGQNKD</sequence>
<dbReference type="Gene3D" id="3.90.1510.10">
    <property type="entry name" value="Glycerate kinase, domain 2"/>
    <property type="match status" value="1"/>
</dbReference>
<dbReference type="SUPFAM" id="SSF110738">
    <property type="entry name" value="Glycerate kinase I"/>
    <property type="match status" value="1"/>
</dbReference>
<dbReference type="InterPro" id="IPR018197">
    <property type="entry name" value="Glycerate_kinase_RE-like"/>
</dbReference>
<dbReference type="InterPro" id="IPR004381">
    <property type="entry name" value="Glycerate_kinase"/>
</dbReference>
<dbReference type="Proteomes" id="UP001597205">
    <property type="component" value="Unassembled WGS sequence"/>
</dbReference>
<keyword evidence="3 4" id="KW-0418">Kinase</keyword>
<dbReference type="GO" id="GO:0008887">
    <property type="term" value="F:glycerate kinase activity"/>
    <property type="evidence" value="ECO:0007669"/>
    <property type="project" value="UniProtKB-EC"/>
</dbReference>
<dbReference type="EMBL" id="JBHTKY010000017">
    <property type="protein sequence ID" value="MFD1166359.1"/>
    <property type="molecule type" value="Genomic_DNA"/>
</dbReference>
<evidence type="ECO:0000313" key="6">
    <source>
        <dbReference type="Proteomes" id="UP001597205"/>
    </source>
</evidence>
<keyword evidence="2 4" id="KW-0808">Transferase</keyword>
<evidence type="ECO:0000256" key="1">
    <source>
        <dbReference type="ARBA" id="ARBA00006284"/>
    </source>
</evidence>
<evidence type="ECO:0000313" key="5">
    <source>
        <dbReference type="EMBL" id="MFD1166359.1"/>
    </source>
</evidence>
<protein>
    <submittedName>
        <fullName evidence="5">Glycerate kinase</fullName>
        <ecNumber evidence="5">2.7.1.31</ecNumber>
    </submittedName>
</protein>
<dbReference type="PANTHER" id="PTHR21599">
    <property type="entry name" value="GLYCERATE KINASE"/>
    <property type="match status" value="1"/>
</dbReference>